<dbReference type="Pfam" id="PF00005">
    <property type="entry name" value="ABC_tran"/>
    <property type="match status" value="1"/>
</dbReference>
<feature type="domain" description="ABC transporter" evidence="5">
    <location>
        <begin position="7"/>
        <end position="236"/>
    </location>
</feature>
<accession>A0A1P8UE52</accession>
<sequence>MSATPLLHAQGLARYYGKHRAIEGISLDVSAGEVLGLLGPNGAGKSTTMGLLSGCLAPSAGQIVIDGVDLLERPKRAKRHIGYLPEHPPLYDDLCVDEYLRYAARLHGMRRAQLPAALQRAKQRTGLDAAGRALIGTLSKGFRQRVGIAQALIHQPGLIILDEPTVGLDPLQIREIRELIGELRAAHAVILSTHILAEVQAVCDRVHIINRGRTVFADTLANLAGHTASSLIVAFGAPPDVAELTAIAGIQAAHVLGGGRFRLEHDSATSPGSVAQTACDRGWQLRELRAERQSLEQVFMRAVYAETHEDRTP</sequence>
<comment type="similarity">
    <text evidence="1">Belongs to the ABC transporter superfamily.</text>
</comment>
<dbReference type="PANTHER" id="PTHR43335:SF4">
    <property type="entry name" value="ABC TRANSPORTER, ATP-BINDING PROTEIN"/>
    <property type="match status" value="1"/>
</dbReference>
<gene>
    <name evidence="6" type="ORF">BW247_02280</name>
</gene>
<keyword evidence="3" id="KW-0547">Nucleotide-binding</keyword>
<protein>
    <submittedName>
        <fullName evidence="6">ABC transporter ATP-binding protein</fullName>
    </submittedName>
</protein>
<name>A0A1P8UE52_9GAMM</name>
<dbReference type="InterPro" id="IPR003439">
    <property type="entry name" value="ABC_transporter-like_ATP-bd"/>
</dbReference>
<dbReference type="CDD" id="cd03230">
    <property type="entry name" value="ABC_DR_subfamily_A"/>
    <property type="match status" value="1"/>
</dbReference>
<proteinExistence type="inferred from homology"/>
<evidence type="ECO:0000256" key="2">
    <source>
        <dbReference type="ARBA" id="ARBA00022448"/>
    </source>
</evidence>
<dbReference type="STRING" id="1765967.BW247_02280"/>
<dbReference type="GO" id="GO:0005524">
    <property type="term" value="F:ATP binding"/>
    <property type="evidence" value="ECO:0007669"/>
    <property type="project" value="UniProtKB-KW"/>
</dbReference>
<dbReference type="SMART" id="SM00382">
    <property type="entry name" value="AAA"/>
    <property type="match status" value="1"/>
</dbReference>
<dbReference type="AlphaFoldDB" id="A0A1P8UE52"/>
<evidence type="ECO:0000256" key="3">
    <source>
        <dbReference type="ARBA" id="ARBA00022741"/>
    </source>
</evidence>
<dbReference type="Gene3D" id="3.40.50.300">
    <property type="entry name" value="P-loop containing nucleotide triphosphate hydrolases"/>
    <property type="match status" value="1"/>
</dbReference>
<dbReference type="PANTHER" id="PTHR43335">
    <property type="entry name" value="ABC TRANSPORTER, ATP-BINDING PROTEIN"/>
    <property type="match status" value="1"/>
</dbReference>
<dbReference type="KEGG" id="afy:BW247_02280"/>
<dbReference type="GO" id="GO:0016887">
    <property type="term" value="F:ATP hydrolysis activity"/>
    <property type="evidence" value="ECO:0007669"/>
    <property type="project" value="InterPro"/>
</dbReference>
<evidence type="ECO:0000259" key="5">
    <source>
        <dbReference type="PROSITE" id="PS50893"/>
    </source>
</evidence>
<keyword evidence="4 6" id="KW-0067">ATP-binding</keyword>
<evidence type="ECO:0000313" key="7">
    <source>
        <dbReference type="Proteomes" id="UP000243807"/>
    </source>
</evidence>
<dbReference type="InterPro" id="IPR003593">
    <property type="entry name" value="AAA+_ATPase"/>
</dbReference>
<dbReference type="EMBL" id="CP019434">
    <property type="protein sequence ID" value="APZ42068.1"/>
    <property type="molecule type" value="Genomic_DNA"/>
</dbReference>
<keyword evidence="7" id="KW-1185">Reference proteome</keyword>
<dbReference type="Proteomes" id="UP000243807">
    <property type="component" value="Chromosome"/>
</dbReference>
<evidence type="ECO:0000313" key="6">
    <source>
        <dbReference type="EMBL" id="APZ42068.1"/>
    </source>
</evidence>
<dbReference type="OrthoDB" id="9781337at2"/>
<keyword evidence="2" id="KW-0813">Transport</keyword>
<dbReference type="PROSITE" id="PS50893">
    <property type="entry name" value="ABC_TRANSPORTER_2"/>
    <property type="match status" value="1"/>
</dbReference>
<organism evidence="6 7">
    <name type="scientific">Acidihalobacter ferrooxydans</name>
    <dbReference type="NCBI Taxonomy" id="1765967"/>
    <lineage>
        <taxon>Bacteria</taxon>
        <taxon>Pseudomonadati</taxon>
        <taxon>Pseudomonadota</taxon>
        <taxon>Gammaproteobacteria</taxon>
        <taxon>Chromatiales</taxon>
        <taxon>Ectothiorhodospiraceae</taxon>
        <taxon>Acidihalobacter</taxon>
    </lineage>
</organism>
<evidence type="ECO:0000256" key="4">
    <source>
        <dbReference type="ARBA" id="ARBA00022840"/>
    </source>
</evidence>
<evidence type="ECO:0000256" key="1">
    <source>
        <dbReference type="ARBA" id="ARBA00005417"/>
    </source>
</evidence>
<reference evidence="6 7" key="1">
    <citation type="submission" date="2017-01" db="EMBL/GenBank/DDBJ databases">
        <title>Draft sequence of Acidihalobacter ferrooxidans strain DSM 14175 (strain V8).</title>
        <authorList>
            <person name="Khaleque H.N."/>
            <person name="Ramsay J.P."/>
            <person name="Murphy R.J.T."/>
            <person name="Kaksonen A.H."/>
            <person name="Boxall N.J."/>
            <person name="Watkin E.L.J."/>
        </authorList>
    </citation>
    <scope>NUCLEOTIDE SEQUENCE [LARGE SCALE GENOMIC DNA]</scope>
    <source>
        <strain evidence="6 7">V8</strain>
    </source>
</reference>
<dbReference type="SUPFAM" id="SSF52540">
    <property type="entry name" value="P-loop containing nucleoside triphosphate hydrolases"/>
    <property type="match status" value="1"/>
</dbReference>
<dbReference type="InterPro" id="IPR027417">
    <property type="entry name" value="P-loop_NTPase"/>
</dbReference>
<dbReference type="RefSeq" id="WP_076835450.1">
    <property type="nucleotide sequence ID" value="NZ_CP019434.1"/>
</dbReference>